<evidence type="ECO:0000259" key="1">
    <source>
        <dbReference type="SMART" id="SM00986"/>
    </source>
</evidence>
<protein>
    <submittedName>
        <fullName evidence="2">DNA-deoxyinosine glycosylase</fullName>
    </submittedName>
</protein>
<gene>
    <name evidence="2" type="ORF">BST17_18860</name>
</gene>
<dbReference type="EMBL" id="MVHJ01000016">
    <property type="protein sequence ID" value="ORA03499.1"/>
    <property type="molecule type" value="Genomic_DNA"/>
</dbReference>
<comment type="caution">
    <text evidence="2">The sequence shown here is derived from an EMBL/GenBank/DDBJ whole genome shotgun (WGS) entry which is preliminary data.</text>
</comment>
<dbReference type="RefSeq" id="WP_083060444.1">
    <property type="nucleotide sequence ID" value="NZ_JACKVM010000005.1"/>
</dbReference>
<dbReference type="STRING" id="564198.BST17_18860"/>
<organism evidence="2 3">
    <name type="scientific">Mycolicibacterium bacteremicum</name>
    <name type="common">Mycobacterium bacteremicum</name>
    <dbReference type="NCBI Taxonomy" id="564198"/>
    <lineage>
        <taxon>Bacteria</taxon>
        <taxon>Bacillati</taxon>
        <taxon>Actinomycetota</taxon>
        <taxon>Actinomycetes</taxon>
        <taxon>Mycobacteriales</taxon>
        <taxon>Mycobacteriaceae</taxon>
        <taxon>Mycolicibacterium</taxon>
    </lineage>
</organism>
<proteinExistence type="predicted"/>
<dbReference type="InterPro" id="IPR036895">
    <property type="entry name" value="Uracil-DNA_glycosylase-like_sf"/>
</dbReference>
<keyword evidence="3" id="KW-1185">Reference proteome</keyword>
<dbReference type="NCBIfam" id="TIGR04274">
    <property type="entry name" value="hypoxanDNAglyco"/>
    <property type="match status" value="1"/>
</dbReference>
<name>A0A1W9YU26_MYCBA</name>
<dbReference type="CDD" id="cd10032">
    <property type="entry name" value="UDG-F6_HDG"/>
    <property type="match status" value="1"/>
</dbReference>
<dbReference type="Proteomes" id="UP000192366">
    <property type="component" value="Unassembled WGS sequence"/>
</dbReference>
<dbReference type="InterPro" id="IPR026353">
    <property type="entry name" value="Hypoxan-DNA_Glyclase"/>
</dbReference>
<dbReference type="Gene3D" id="3.40.470.10">
    <property type="entry name" value="Uracil-DNA glycosylase-like domain"/>
    <property type="match status" value="1"/>
</dbReference>
<dbReference type="SMART" id="SM00987">
    <property type="entry name" value="UreE_C"/>
    <property type="match status" value="1"/>
</dbReference>
<feature type="domain" description="Uracil-DNA glycosylase-like" evidence="1">
    <location>
        <begin position="10"/>
        <end position="161"/>
    </location>
</feature>
<evidence type="ECO:0000313" key="3">
    <source>
        <dbReference type="Proteomes" id="UP000192366"/>
    </source>
</evidence>
<dbReference type="SUPFAM" id="SSF52141">
    <property type="entry name" value="Uracil-DNA glycosylase-like"/>
    <property type="match status" value="1"/>
</dbReference>
<dbReference type="InterPro" id="IPR005122">
    <property type="entry name" value="Uracil-DNA_glycosylase-like"/>
</dbReference>
<accession>A0A1W9YU26</accession>
<dbReference type="SMART" id="SM00986">
    <property type="entry name" value="UDG"/>
    <property type="match status" value="1"/>
</dbReference>
<sequence length="162" mass="17400">MSELLHGLPPLVGAHPTVLVLGNMPSVLSLAHDRYYGNPRNAFWRICGQIYGFDADAPYAQRAAALTGHGVAVWDVLRSCRRVGSLDSAVQPDSMVANDIVGFLAEHPGIGLLAFNGAAAARNHRRLIRDPPDLPTVLLPSTSPAHTMAFADKLRCWRAALG</sequence>
<reference evidence="2 3" key="1">
    <citation type="submission" date="2017-02" db="EMBL/GenBank/DDBJ databases">
        <title>The new phylogeny of genus Mycobacterium.</title>
        <authorList>
            <person name="Tortoli E."/>
            <person name="Trovato A."/>
            <person name="Cirillo D.M."/>
        </authorList>
    </citation>
    <scope>NUCLEOTIDE SEQUENCE [LARGE SCALE GENOMIC DNA]</scope>
    <source>
        <strain evidence="2 3">DSM 45578</strain>
    </source>
</reference>
<dbReference type="OrthoDB" id="9799921at2"/>
<dbReference type="Pfam" id="PF03167">
    <property type="entry name" value="UDG"/>
    <property type="match status" value="1"/>
</dbReference>
<evidence type="ECO:0000313" key="2">
    <source>
        <dbReference type="EMBL" id="ORA03499.1"/>
    </source>
</evidence>
<dbReference type="AlphaFoldDB" id="A0A1W9YU26"/>